<comment type="catalytic activity">
    <reaction evidence="7">
        <text>L-cysteinyl-[protein] + hexadecanoyl-CoA = S-hexadecanoyl-L-cysteinyl-[protein] + CoA</text>
        <dbReference type="Rhea" id="RHEA:36683"/>
        <dbReference type="Rhea" id="RHEA-COMP:10131"/>
        <dbReference type="Rhea" id="RHEA-COMP:11032"/>
        <dbReference type="ChEBI" id="CHEBI:29950"/>
        <dbReference type="ChEBI" id="CHEBI:57287"/>
        <dbReference type="ChEBI" id="CHEBI:57379"/>
        <dbReference type="ChEBI" id="CHEBI:74151"/>
        <dbReference type="EC" id="2.3.1.225"/>
    </reaction>
</comment>
<evidence type="ECO:0000256" key="1">
    <source>
        <dbReference type="ARBA" id="ARBA00004141"/>
    </source>
</evidence>
<evidence type="ECO:0000256" key="6">
    <source>
        <dbReference type="ARBA" id="ARBA00023315"/>
    </source>
</evidence>
<dbReference type="InterPro" id="IPR039859">
    <property type="entry name" value="PFA4/ZDH16/20/ERF2-like"/>
</dbReference>
<comment type="caution">
    <text evidence="9">The sequence shown here is derived from an EMBL/GenBank/DDBJ whole genome shotgun (WGS) entry which is preliminary data.</text>
</comment>
<evidence type="ECO:0000313" key="10">
    <source>
        <dbReference type="Proteomes" id="UP000186922"/>
    </source>
</evidence>
<feature type="domain" description="Palmitoyltransferase DHHC" evidence="8">
    <location>
        <begin position="156"/>
        <end position="298"/>
    </location>
</feature>
<evidence type="ECO:0000256" key="4">
    <source>
        <dbReference type="ARBA" id="ARBA00022989"/>
    </source>
</evidence>
<reference evidence="9 10" key="1">
    <citation type="journal article" date="2016" name="Nat. Commun.">
        <title>Extremotolerant tardigrade genome and improved radiotolerance of human cultured cells by tardigrade-unique protein.</title>
        <authorList>
            <person name="Hashimoto T."/>
            <person name="Horikawa D.D."/>
            <person name="Saito Y."/>
            <person name="Kuwahara H."/>
            <person name="Kozuka-Hata H."/>
            <person name="Shin-I T."/>
            <person name="Minakuchi Y."/>
            <person name="Ohishi K."/>
            <person name="Motoyama A."/>
            <person name="Aizu T."/>
            <person name="Enomoto A."/>
            <person name="Kondo K."/>
            <person name="Tanaka S."/>
            <person name="Hara Y."/>
            <person name="Koshikawa S."/>
            <person name="Sagara H."/>
            <person name="Miura T."/>
            <person name="Yokobori S."/>
            <person name="Miyagawa K."/>
            <person name="Suzuki Y."/>
            <person name="Kubo T."/>
            <person name="Oyama M."/>
            <person name="Kohara Y."/>
            <person name="Fujiyama A."/>
            <person name="Arakawa K."/>
            <person name="Katayama T."/>
            <person name="Toyoda A."/>
            <person name="Kunieda T."/>
        </authorList>
    </citation>
    <scope>NUCLEOTIDE SEQUENCE [LARGE SCALE GENOMIC DNA]</scope>
    <source>
        <strain evidence="9 10">YOKOZUNA-1</strain>
    </source>
</reference>
<feature type="transmembrane region" description="Helical" evidence="7">
    <location>
        <begin position="263"/>
        <end position="285"/>
    </location>
</feature>
<dbReference type="EMBL" id="BDGG01000010">
    <property type="protein sequence ID" value="GAV04180.1"/>
    <property type="molecule type" value="Genomic_DNA"/>
</dbReference>
<dbReference type="AlphaFoldDB" id="A0A1D1VRL9"/>
<dbReference type="Pfam" id="PF01529">
    <property type="entry name" value="DHHC"/>
    <property type="match status" value="1"/>
</dbReference>
<evidence type="ECO:0000256" key="7">
    <source>
        <dbReference type="RuleBase" id="RU079119"/>
    </source>
</evidence>
<dbReference type="PANTHER" id="PTHR12246">
    <property type="entry name" value="PALMITOYLTRANSFERASE ZDHHC16"/>
    <property type="match status" value="1"/>
</dbReference>
<sequence>MLQPEVRPFTATNKNMDAKLRKWPYRKLKDAAHFLWNRLKIRRVPLGSRTDLTLDYALDIVLEPCFRLIDKGYLNHLGPVMVVLVIVLTLSIIAILLLVMLPWYLQYRNILLVVWHFPVATYLFFSISFHYIQGLRTPPGYPPPAQYSSANQIQPLCSKCQGLKPPRTHHCTICNRCILRMDHHCPWLNSCVGHYNHRYFFSFMLYMWFGSAYLCIFVYPEFKELYYLPVNHPEVYSMMQNASSSGTVYVPENPVHRLHRRSVIYMFLLSGAASISVFCLLMWHVTLISCGETSIEAHINKKETKRLAAQGRKYDNPYDFGFWGNWRNALGVSHNNFRWRHLLWFSVHQPEGNGVQWETSVHEHC</sequence>
<keyword evidence="3 7" id="KW-0812">Transmembrane</keyword>
<dbReference type="GO" id="GO:0019706">
    <property type="term" value="F:protein-cysteine S-palmitoyltransferase activity"/>
    <property type="evidence" value="ECO:0007669"/>
    <property type="project" value="UniProtKB-EC"/>
</dbReference>
<dbReference type="STRING" id="947166.A0A1D1VRL9"/>
<accession>A0A1D1VRL9</accession>
<comment type="domain">
    <text evidence="7">The DHHC domain is required for palmitoyltransferase activity.</text>
</comment>
<dbReference type="PROSITE" id="PS50216">
    <property type="entry name" value="DHHC"/>
    <property type="match status" value="1"/>
</dbReference>
<name>A0A1D1VRL9_RAMVA</name>
<evidence type="ECO:0000259" key="8">
    <source>
        <dbReference type="Pfam" id="PF01529"/>
    </source>
</evidence>
<keyword evidence="4 7" id="KW-1133">Transmembrane helix</keyword>
<keyword evidence="10" id="KW-1185">Reference proteome</keyword>
<feature type="transmembrane region" description="Helical" evidence="7">
    <location>
        <begin position="110"/>
        <end position="132"/>
    </location>
</feature>
<dbReference type="OrthoDB" id="331948at2759"/>
<feature type="transmembrane region" description="Helical" evidence="7">
    <location>
        <begin position="80"/>
        <end position="103"/>
    </location>
</feature>
<dbReference type="Proteomes" id="UP000186922">
    <property type="component" value="Unassembled WGS sequence"/>
</dbReference>
<evidence type="ECO:0000256" key="5">
    <source>
        <dbReference type="ARBA" id="ARBA00023136"/>
    </source>
</evidence>
<protein>
    <recommendedName>
        <fullName evidence="7">Palmitoyltransferase</fullName>
        <ecNumber evidence="7">2.3.1.225</ecNumber>
    </recommendedName>
</protein>
<organism evidence="9 10">
    <name type="scientific">Ramazzottius varieornatus</name>
    <name type="common">Water bear</name>
    <name type="synonym">Tardigrade</name>
    <dbReference type="NCBI Taxonomy" id="947166"/>
    <lineage>
        <taxon>Eukaryota</taxon>
        <taxon>Metazoa</taxon>
        <taxon>Ecdysozoa</taxon>
        <taxon>Tardigrada</taxon>
        <taxon>Eutardigrada</taxon>
        <taxon>Parachela</taxon>
        <taxon>Hypsibioidea</taxon>
        <taxon>Ramazzottiidae</taxon>
        <taxon>Ramazzottius</taxon>
    </lineage>
</organism>
<evidence type="ECO:0000256" key="2">
    <source>
        <dbReference type="ARBA" id="ARBA00022679"/>
    </source>
</evidence>
<dbReference type="EC" id="2.3.1.225" evidence="7"/>
<proteinExistence type="inferred from homology"/>
<comment type="subcellular location">
    <subcellularLocation>
        <location evidence="1">Membrane</location>
        <topology evidence="1">Multi-pass membrane protein</topology>
    </subcellularLocation>
</comment>
<keyword evidence="6 7" id="KW-0012">Acyltransferase</keyword>
<feature type="transmembrane region" description="Helical" evidence="7">
    <location>
        <begin position="199"/>
        <end position="219"/>
    </location>
</feature>
<evidence type="ECO:0000313" key="9">
    <source>
        <dbReference type="EMBL" id="GAV04180.1"/>
    </source>
</evidence>
<comment type="similarity">
    <text evidence="7">Belongs to the DHHC palmitoyltransferase family.</text>
</comment>
<dbReference type="InterPro" id="IPR001594">
    <property type="entry name" value="Palmitoyltrfase_DHHC"/>
</dbReference>
<keyword evidence="5 7" id="KW-0472">Membrane</keyword>
<gene>
    <name evidence="9" type="primary">RvY_14495-1</name>
    <name evidence="9" type="synonym">RvY_14495.1</name>
    <name evidence="9" type="ORF">RvY_14495</name>
</gene>
<evidence type="ECO:0000256" key="3">
    <source>
        <dbReference type="ARBA" id="ARBA00022692"/>
    </source>
</evidence>
<dbReference type="GO" id="GO:0016020">
    <property type="term" value="C:membrane"/>
    <property type="evidence" value="ECO:0007669"/>
    <property type="project" value="UniProtKB-SubCell"/>
</dbReference>
<keyword evidence="2 7" id="KW-0808">Transferase</keyword>